<evidence type="ECO:0000313" key="2">
    <source>
        <dbReference type="EMBL" id="KAB7460729.1"/>
    </source>
</evidence>
<evidence type="ECO:0000313" key="3">
    <source>
        <dbReference type="EMBL" id="VYS97063.1"/>
    </source>
</evidence>
<reference evidence="2 4" key="1">
    <citation type="journal article" date="2019" name="Nat. Med.">
        <title>A library of human gut bacterial isolates paired with longitudinal multiomics data enables mechanistic microbiome research.</title>
        <authorList>
            <person name="Poyet M."/>
            <person name="Groussin M."/>
            <person name="Gibbons S.M."/>
            <person name="Avila-Pacheco J."/>
            <person name="Jiang X."/>
            <person name="Kearney S.M."/>
            <person name="Perrotta A.R."/>
            <person name="Berdy B."/>
            <person name="Zhao S."/>
            <person name="Lieberman T.D."/>
            <person name="Swanson P.K."/>
            <person name="Smith M."/>
            <person name="Roesemann S."/>
            <person name="Alexander J.E."/>
            <person name="Rich S.A."/>
            <person name="Livny J."/>
            <person name="Vlamakis H."/>
            <person name="Clish C."/>
            <person name="Bullock K."/>
            <person name="Deik A."/>
            <person name="Scott J."/>
            <person name="Pierce K.A."/>
            <person name="Xavier R.J."/>
            <person name="Alm E.J."/>
        </authorList>
    </citation>
    <scope>NUCLEOTIDE SEQUENCE [LARGE SCALE GENOMIC DNA]</scope>
    <source>
        <strain evidence="2 4">BIOML-A2</strain>
    </source>
</reference>
<evidence type="ECO:0000313" key="4">
    <source>
        <dbReference type="Proteomes" id="UP000429211"/>
    </source>
</evidence>
<gene>
    <name evidence="3" type="ORF">BDLFYP24_01695</name>
    <name evidence="2" type="ORF">GBB04_06650</name>
</gene>
<dbReference type="EMBL" id="CACRSP010000003">
    <property type="protein sequence ID" value="VYS97063.1"/>
    <property type="molecule type" value="Genomic_DNA"/>
</dbReference>
<proteinExistence type="predicted"/>
<reference evidence="3" key="2">
    <citation type="submission" date="2019-11" db="EMBL/GenBank/DDBJ databases">
        <authorList>
            <person name="Feng L."/>
        </authorList>
    </citation>
    <scope>NUCLEOTIDE SEQUENCE</scope>
    <source>
        <strain evidence="3">BdentiumLFYP24</strain>
    </source>
</reference>
<dbReference type="AlphaFoldDB" id="A0A6N2STQ3"/>
<sequence length="241" mass="26869">MDGVNDGNDGRKCGYGQERGPCSRVQEPRTSQTGDGERPMPFSERELDATDRILREHCREQGMYDAIRMYLREPLDHWMETLRCGGDLGRTDMAALAVGMSRTLAIRDALLISIIIDEERCPREFLLDFASRPMLPRNARRLEELLSASFHDAATHPDMARCGRGIGMLLDIIAMVPESYHVQPLAVISYVLWWLGDDRAMPCAMRALAIDEGCSLAAIVCSAVHRHVGPAWIGETIGDTP</sequence>
<dbReference type="RefSeq" id="WP_129879824.1">
    <property type="nucleotide sequence ID" value="NZ_CACRSP010000003.1"/>
</dbReference>
<dbReference type="EMBL" id="WDPD01000005">
    <property type="protein sequence ID" value="KAB7460729.1"/>
    <property type="molecule type" value="Genomic_DNA"/>
</dbReference>
<name>A0A6N2STQ3_9BIFI</name>
<organism evidence="3">
    <name type="scientific">Bifidobacterium dentium</name>
    <dbReference type="NCBI Taxonomy" id="1689"/>
    <lineage>
        <taxon>Bacteria</taxon>
        <taxon>Bacillati</taxon>
        <taxon>Actinomycetota</taxon>
        <taxon>Actinomycetes</taxon>
        <taxon>Bifidobacteriales</taxon>
        <taxon>Bifidobacteriaceae</taxon>
        <taxon>Bifidobacterium</taxon>
    </lineage>
</organism>
<evidence type="ECO:0000256" key="1">
    <source>
        <dbReference type="SAM" id="MobiDB-lite"/>
    </source>
</evidence>
<protein>
    <submittedName>
        <fullName evidence="2">DUF4192 family protein</fullName>
    </submittedName>
</protein>
<accession>A0A6N2STQ3</accession>
<dbReference type="Proteomes" id="UP000429211">
    <property type="component" value="Unassembled WGS sequence"/>
</dbReference>
<feature type="region of interest" description="Disordered" evidence="1">
    <location>
        <begin position="1"/>
        <end position="42"/>
    </location>
</feature>